<dbReference type="Gene3D" id="1.10.510.10">
    <property type="entry name" value="Transferase(Phosphotransferase) domain 1"/>
    <property type="match status" value="2"/>
</dbReference>
<evidence type="ECO:0000256" key="4">
    <source>
        <dbReference type="ARBA" id="ARBA00022530"/>
    </source>
</evidence>
<feature type="compositionally biased region" description="Low complexity" evidence="16">
    <location>
        <begin position="172"/>
        <end position="184"/>
    </location>
</feature>
<feature type="compositionally biased region" description="Basic and acidic residues" evidence="16">
    <location>
        <begin position="1079"/>
        <end position="1090"/>
    </location>
</feature>
<feature type="compositionally biased region" description="Low complexity" evidence="16">
    <location>
        <begin position="674"/>
        <end position="683"/>
    </location>
</feature>
<dbReference type="GO" id="GO:0005737">
    <property type="term" value="C:cytoplasm"/>
    <property type="evidence" value="ECO:0007669"/>
    <property type="project" value="UniProtKB-SubCell"/>
</dbReference>
<dbReference type="GO" id="GO:0005581">
    <property type="term" value="C:collagen trimer"/>
    <property type="evidence" value="ECO:0007669"/>
    <property type="project" value="UniProtKB-KW"/>
</dbReference>
<dbReference type="InterPro" id="IPR048287">
    <property type="entry name" value="TSPN-like_N"/>
</dbReference>
<evidence type="ECO:0000256" key="15">
    <source>
        <dbReference type="ARBA" id="ARBA00023119"/>
    </source>
</evidence>
<evidence type="ECO:0000313" key="19">
    <source>
        <dbReference type="EMBL" id="EHA98010.1"/>
    </source>
</evidence>
<feature type="compositionally biased region" description="Gly residues" evidence="16">
    <location>
        <begin position="1020"/>
        <end position="1029"/>
    </location>
</feature>
<evidence type="ECO:0000256" key="8">
    <source>
        <dbReference type="ARBA" id="ARBA00022729"/>
    </source>
</evidence>
<keyword evidence="6" id="KW-0808">Transferase</keyword>
<dbReference type="SUPFAM" id="SSF49899">
    <property type="entry name" value="Concanavalin A-like lectins/glucanases"/>
    <property type="match status" value="1"/>
</dbReference>
<dbReference type="PROSITE" id="PS50081">
    <property type="entry name" value="ZF_DAG_PE_2"/>
    <property type="match status" value="1"/>
</dbReference>
<feature type="compositionally biased region" description="Pro residues" evidence="16">
    <location>
        <begin position="942"/>
        <end position="953"/>
    </location>
</feature>
<feature type="region of interest" description="Disordered" evidence="16">
    <location>
        <begin position="1187"/>
        <end position="1210"/>
    </location>
</feature>
<evidence type="ECO:0000256" key="16">
    <source>
        <dbReference type="SAM" id="MobiDB-lite"/>
    </source>
</evidence>
<dbReference type="SUPFAM" id="SSF57889">
    <property type="entry name" value="Cysteine-rich domain"/>
    <property type="match status" value="1"/>
</dbReference>
<keyword evidence="10" id="KW-0547">Nucleotide-binding</keyword>
<dbReference type="InterPro" id="IPR046349">
    <property type="entry name" value="C1-like_sf"/>
</dbReference>
<keyword evidence="15 19" id="KW-0176">Collagen</keyword>
<feature type="region of interest" description="Disordered" evidence="16">
    <location>
        <begin position="630"/>
        <end position="816"/>
    </location>
</feature>
<dbReference type="PANTHER" id="PTHR24023">
    <property type="entry name" value="COLLAGEN ALPHA"/>
    <property type="match status" value="1"/>
</dbReference>
<keyword evidence="8" id="KW-0732">Signal</keyword>
<dbReference type="STRING" id="10181.G5ALV0"/>
<evidence type="ECO:0000259" key="18">
    <source>
        <dbReference type="PROSITE" id="PS51285"/>
    </source>
</evidence>
<dbReference type="InterPro" id="IPR013320">
    <property type="entry name" value="ConA-like_dom_sf"/>
</dbReference>
<evidence type="ECO:0000256" key="2">
    <source>
        <dbReference type="ARBA" id="ARBA00022525"/>
    </source>
</evidence>
<dbReference type="PROSITE" id="PS51285">
    <property type="entry name" value="AGC_KINASE_CTER"/>
    <property type="match status" value="1"/>
</dbReference>
<name>G5ALV0_HETGA</name>
<keyword evidence="9" id="KW-0677">Repeat</keyword>
<evidence type="ECO:0000256" key="6">
    <source>
        <dbReference type="ARBA" id="ARBA00022679"/>
    </source>
</evidence>
<keyword evidence="7" id="KW-0479">Metal-binding</keyword>
<gene>
    <name evidence="19" type="ORF">GW7_17607</name>
</gene>
<dbReference type="InterPro" id="IPR050149">
    <property type="entry name" value="Collagen_superfamily"/>
</dbReference>
<dbReference type="Gene3D" id="3.30.60.20">
    <property type="match status" value="1"/>
</dbReference>
<evidence type="ECO:0000259" key="17">
    <source>
        <dbReference type="PROSITE" id="PS50081"/>
    </source>
</evidence>
<dbReference type="GO" id="GO:0005615">
    <property type="term" value="C:extracellular space"/>
    <property type="evidence" value="ECO:0007669"/>
    <property type="project" value="TreeGrafter"/>
</dbReference>
<keyword evidence="12" id="KW-0418">Kinase</keyword>
<keyword evidence="14" id="KW-0067">ATP-binding</keyword>
<dbReference type="SUPFAM" id="SSF54277">
    <property type="entry name" value="CAD &amp; PB1 domains"/>
    <property type="match status" value="1"/>
</dbReference>
<feature type="compositionally biased region" description="Basic and acidic residues" evidence="16">
    <location>
        <begin position="879"/>
        <end position="888"/>
    </location>
</feature>
<dbReference type="InterPro" id="IPR000719">
    <property type="entry name" value="Prot_kinase_dom"/>
</dbReference>
<feature type="compositionally biased region" description="Low complexity" evidence="16">
    <location>
        <begin position="779"/>
        <end position="797"/>
    </location>
</feature>
<evidence type="ECO:0000313" key="20">
    <source>
        <dbReference type="Proteomes" id="UP000006813"/>
    </source>
</evidence>
<protein>
    <submittedName>
        <fullName evidence="19">Collagen alpha-1(XIX) chain</fullName>
    </submittedName>
</protein>
<dbReference type="Gene3D" id="3.10.20.90">
    <property type="entry name" value="Phosphatidylinositol 3-kinase Catalytic Subunit, Chain A, domain 1"/>
    <property type="match status" value="1"/>
</dbReference>
<keyword evidence="13" id="KW-0862">Zinc</keyword>
<feature type="domain" description="Phorbol-ester/DAG-type" evidence="17">
    <location>
        <begin position="373"/>
        <end position="423"/>
    </location>
</feature>
<dbReference type="Proteomes" id="UP000006813">
    <property type="component" value="Unassembled WGS sequence"/>
</dbReference>
<feature type="compositionally biased region" description="Low complexity" evidence="16">
    <location>
        <begin position="1121"/>
        <end position="1132"/>
    </location>
</feature>
<feature type="compositionally biased region" description="Low complexity" evidence="16">
    <location>
        <begin position="902"/>
        <end position="921"/>
    </location>
</feature>
<dbReference type="InterPro" id="IPR017892">
    <property type="entry name" value="Pkinase_C"/>
</dbReference>
<dbReference type="GO" id="GO:0031012">
    <property type="term" value="C:extracellular matrix"/>
    <property type="evidence" value="ECO:0007669"/>
    <property type="project" value="TreeGrafter"/>
</dbReference>
<feature type="region of interest" description="Disordered" evidence="16">
    <location>
        <begin position="841"/>
        <end position="1146"/>
    </location>
</feature>
<dbReference type="Pfam" id="PF00130">
    <property type="entry name" value="C1_1"/>
    <property type="match status" value="1"/>
</dbReference>
<sequence length="1307" mass="135670">MPQISIVVDGTKKVVEFMFQASEGDVLNYVFKNRELRPLFDRQWHKLGIDVQSRAISLYMDCNLTASRQTDEKDPVDFQGRTVIAARASDGKPVDCPDQDIFGNLASSSVTAHAGEMSAYLPAEPELPDLCPCVPSKGEAGLPGAAGSPGQKGEKREQGEHGLPGAPGLPGQKGEQGFEGIQGKIGEKGEQGAKGDPGLPGLKGQDGVKGDLGPHGPPGPKGEKGDTGPPGPLALTPSPKLTWPETVNSEHAELLLHFERPQPQDPRDIKTSSLENSIPFEGLCDKDRDVWCLVNKQLITTHWVEEAGDPYTASPQLELEEAIRLSELKKDSELLIYSSPCIPEYPKVPCPGEEKSMCNRAAGCWRKLYYATGHTFQAKRVSRRAHCAVCIDRVGGLGCQVYKCTNCKHSVHKKCHKLVTIEYGQHFLTSEPMMPVNPSSVASDPAHTVIPHNLSTHEALEQVDEEHEEGLQPGDMTRTFCGTPNFVAPEFIRGEDYSFSVDWWNLGVIIYIMMIRESPFDLNKSSDNPYENSIKGFADVQEYPFFQNVDWDMMQQKQVVPPFKPIISEGFGLDNFDPEFTNELVQLTPDDNDIVRELDAYEFAGFEYINRLTMYEEEGGETGLSVFPEFLGQGQKGEPGEPLIKGEKGDRGEPGLMGSQGIKGEPGDPGPPGLIGSPGLKGLPGEHGIPGKQGTKGEKGDPGGIVGPPGLPGPKGEAGPPGKSLPGDPGLDGNPGAPGPRGPKGERGLPGVQGSPGDAGQPGMGIPGRTGSQGPAGEPGVQGPRGLPGLPGTPGNDGAPGRDGKPGLPGPPGDPIALPLLGDIGALLKNFCANCQANVPGLKSDKGDEGGAGEPGKYDSLAQKGDMGPRGPPGIPGREGPKGAKGERGYPGIPGEKGDEGLQGIPGIPGAPGLTGPPGLIGRTGHPGPVGTKGDKGSEGPPGKPGPPGPPGIPLNEGNGMSSLYKIQGGMNVPSYPGPPGPPGPKGDPGPVGEPGAMGLPGLEGFPGMKGDRGPAGSPGIAGIGGKPGAPGPPGVPGEPGERGPVGDIGFPGPEGHPGKPGINGKDGLPGPQGLVGKPGDRGPKGERGDQGIPGDRGPQGERGKPGLMGTKGTIGPMGPPGSKGSIGSPGHQGPPGSPGLPGTPADAVSFEEIKKYINQEVLRIFEERMAVFLSQLKLPAAMLAAQAHGRPGPPGKDGLPGPPGDPGPQGCPCAAPDIVYSWTARGSGFPEGHLLITKLEGTEDRKEKEGNLELGYQGAQAFLGLQAPRAPRGPRAPLDPVEDVIPRTACTLCPMPISRQVESEHT</sequence>
<keyword evidence="5" id="KW-0597">Phosphoprotein</keyword>
<feature type="compositionally biased region" description="Low complexity" evidence="16">
    <location>
        <begin position="714"/>
        <end position="735"/>
    </location>
</feature>
<proteinExistence type="predicted"/>
<dbReference type="Pfam" id="PF01391">
    <property type="entry name" value="Collagen"/>
    <property type="match status" value="7"/>
</dbReference>
<feature type="compositionally biased region" description="Pro residues" evidence="16">
    <location>
        <begin position="976"/>
        <end position="988"/>
    </location>
</feature>
<dbReference type="EMBL" id="JH165892">
    <property type="protein sequence ID" value="EHA98010.1"/>
    <property type="molecule type" value="Genomic_DNA"/>
</dbReference>
<evidence type="ECO:0000256" key="5">
    <source>
        <dbReference type="ARBA" id="ARBA00022553"/>
    </source>
</evidence>
<dbReference type="InParanoid" id="G5ALV0"/>
<evidence type="ECO:0000256" key="10">
    <source>
        <dbReference type="ARBA" id="ARBA00022741"/>
    </source>
</evidence>
<accession>G5ALV0</accession>
<dbReference type="GO" id="GO:0008270">
    <property type="term" value="F:zinc ion binding"/>
    <property type="evidence" value="ECO:0007669"/>
    <property type="project" value="UniProtKB-KW"/>
</dbReference>
<evidence type="ECO:0000256" key="13">
    <source>
        <dbReference type="ARBA" id="ARBA00022833"/>
    </source>
</evidence>
<dbReference type="SMART" id="SM00133">
    <property type="entry name" value="S_TK_X"/>
    <property type="match status" value="1"/>
</dbReference>
<keyword evidence="2" id="KW-0964">Secreted</keyword>
<feature type="domain" description="AGC-kinase C-terminal" evidence="18">
    <location>
        <begin position="547"/>
        <end position="618"/>
    </location>
</feature>
<evidence type="ECO:0000256" key="1">
    <source>
        <dbReference type="ARBA" id="ARBA00004498"/>
    </source>
</evidence>
<keyword evidence="4" id="KW-0272">Extracellular matrix</keyword>
<dbReference type="PANTHER" id="PTHR24023:SF1082">
    <property type="entry name" value="COLLAGEN TRIPLE HELIX REPEAT"/>
    <property type="match status" value="1"/>
</dbReference>
<evidence type="ECO:0000256" key="12">
    <source>
        <dbReference type="ARBA" id="ARBA00022777"/>
    </source>
</evidence>
<evidence type="ECO:0000256" key="11">
    <source>
        <dbReference type="ARBA" id="ARBA00022771"/>
    </source>
</evidence>
<dbReference type="GO" id="GO:0005524">
    <property type="term" value="F:ATP binding"/>
    <property type="evidence" value="ECO:0007669"/>
    <property type="project" value="UniProtKB-KW"/>
</dbReference>
<reference evidence="19 20" key="1">
    <citation type="journal article" date="2011" name="Nature">
        <title>Genome sequencing reveals insights into physiology and longevity of the naked mole rat.</title>
        <authorList>
            <person name="Kim E.B."/>
            <person name="Fang X."/>
            <person name="Fushan A.A."/>
            <person name="Huang Z."/>
            <person name="Lobanov A.V."/>
            <person name="Han L."/>
            <person name="Marino S.M."/>
            <person name="Sun X."/>
            <person name="Turanov A.A."/>
            <person name="Yang P."/>
            <person name="Yim S.H."/>
            <person name="Zhao X."/>
            <person name="Kasaikina M.V."/>
            <person name="Stoletzki N."/>
            <person name="Peng C."/>
            <person name="Polak P."/>
            <person name="Xiong Z."/>
            <person name="Kiezun A."/>
            <person name="Zhu Y."/>
            <person name="Chen Y."/>
            <person name="Kryukov G.V."/>
            <person name="Zhang Q."/>
            <person name="Peshkin L."/>
            <person name="Yang L."/>
            <person name="Bronson R.T."/>
            <person name="Buffenstein R."/>
            <person name="Wang B."/>
            <person name="Han C."/>
            <person name="Li Q."/>
            <person name="Chen L."/>
            <person name="Zhao W."/>
            <person name="Sunyaev S.R."/>
            <person name="Park T.J."/>
            <person name="Zhang G."/>
            <person name="Wang J."/>
            <person name="Gladyshev V.N."/>
        </authorList>
    </citation>
    <scope>NUCLEOTIDE SEQUENCE [LARGE SCALE GENOMIC DNA]</scope>
</reference>
<feature type="region of interest" description="Disordered" evidence="16">
    <location>
        <begin position="141"/>
        <end position="237"/>
    </location>
</feature>
<dbReference type="SUPFAM" id="SSF56112">
    <property type="entry name" value="Protein kinase-like (PK-like)"/>
    <property type="match status" value="1"/>
</dbReference>
<keyword evidence="3" id="KW-0723">Serine/threonine-protein kinase</keyword>
<dbReference type="FunCoup" id="G5ALV0">
    <property type="interactions" value="174"/>
</dbReference>
<dbReference type="Gene3D" id="3.30.200.20">
    <property type="entry name" value="Phosphorylase Kinase, domain 1"/>
    <property type="match status" value="1"/>
</dbReference>
<dbReference type="InterPro" id="IPR008160">
    <property type="entry name" value="Collagen"/>
</dbReference>
<organism evidence="19 20">
    <name type="scientific">Heterocephalus glaber</name>
    <name type="common">Naked mole rat</name>
    <dbReference type="NCBI Taxonomy" id="10181"/>
    <lineage>
        <taxon>Eukaryota</taxon>
        <taxon>Metazoa</taxon>
        <taxon>Chordata</taxon>
        <taxon>Craniata</taxon>
        <taxon>Vertebrata</taxon>
        <taxon>Euteleostomi</taxon>
        <taxon>Mammalia</taxon>
        <taxon>Eutheria</taxon>
        <taxon>Euarchontoglires</taxon>
        <taxon>Glires</taxon>
        <taxon>Rodentia</taxon>
        <taxon>Hystricomorpha</taxon>
        <taxon>Bathyergidae</taxon>
        <taxon>Heterocephalus</taxon>
    </lineage>
</organism>
<evidence type="ECO:0000256" key="3">
    <source>
        <dbReference type="ARBA" id="ARBA00022527"/>
    </source>
</evidence>
<keyword evidence="11" id="KW-0863">Zinc-finger</keyword>
<dbReference type="InterPro" id="IPR002219">
    <property type="entry name" value="PKC_DAG/PE"/>
</dbReference>
<dbReference type="Pfam" id="PF00433">
    <property type="entry name" value="Pkinase_C"/>
    <property type="match status" value="1"/>
</dbReference>
<dbReference type="InterPro" id="IPR000961">
    <property type="entry name" value="AGC-kinase_C"/>
</dbReference>
<dbReference type="InterPro" id="IPR011009">
    <property type="entry name" value="Kinase-like_dom_sf"/>
</dbReference>
<dbReference type="Gene3D" id="2.60.120.200">
    <property type="match status" value="1"/>
</dbReference>
<evidence type="ECO:0000256" key="14">
    <source>
        <dbReference type="ARBA" id="ARBA00022840"/>
    </source>
</evidence>
<feature type="compositionally biased region" description="Basic and acidic residues" evidence="16">
    <location>
        <begin position="644"/>
        <end position="653"/>
    </location>
</feature>
<dbReference type="GO" id="GO:0004674">
    <property type="term" value="F:protein serine/threonine kinase activity"/>
    <property type="evidence" value="ECO:0007669"/>
    <property type="project" value="UniProtKB-KW"/>
</dbReference>
<dbReference type="eggNOG" id="KOG3544">
    <property type="taxonomic scope" value="Eukaryota"/>
</dbReference>
<evidence type="ECO:0000256" key="9">
    <source>
        <dbReference type="ARBA" id="ARBA00022737"/>
    </source>
</evidence>
<dbReference type="Pfam" id="PF00069">
    <property type="entry name" value="Pkinase"/>
    <property type="match status" value="1"/>
</dbReference>
<evidence type="ECO:0000256" key="7">
    <source>
        <dbReference type="ARBA" id="ARBA00022723"/>
    </source>
</evidence>
<dbReference type="SMART" id="SM00210">
    <property type="entry name" value="TSPN"/>
    <property type="match status" value="1"/>
</dbReference>
<comment type="subcellular location">
    <subcellularLocation>
        <location evidence="1">Secreted</location>
        <location evidence="1">Extracellular space</location>
        <location evidence="1">Extracellular matrix</location>
    </subcellularLocation>
</comment>